<comment type="caution">
    <text evidence="3">The sequence shown here is derived from an EMBL/GenBank/DDBJ whole genome shotgun (WGS) entry which is preliminary data.</text>
</comment>
<sequence>MSDQRQKLGDLGEEIASNYLKKKGYKILERQYKSQYGEIDIIAEHKKTLVFVEVKARRSDDFGLPEEAVDERKLEKIIATGNCYQQKLKSKFEDVQVDVVSIIINKEFQIKELKHLTDVWL</sequence>
<dbReference type="PANTHER" id="PTHR34039">
    <property type="entry name" value="UPF0102 PROTEIN YRAN"/>
    <property type="match status" value="1"/>
</dbReference>
<proteinExistence type="inferred from homology"/>
<dbReference type="CDD" id="cd20736">
    <property type="entry name" value="PoNe_Nuclease"/>
    <property type="match status" value="1"/>
</dbReference>
<dbReference type="NCBIfam" id="NF009150">
    <property type="entry name" value="PRK12497.1-3"/>
    <property type="match status" value="1"/>
</dbReference>
<gene>
    <name evidence="3" type="ORF">UR67_C0001G0118</name>
</gene>
<protein>
    <recommendedName>
        <fullName evidence="2">UPF0102 protein UR67_C0001G0118</fullName>
    </recommendedName>
</protein>
<dbReference type="HAMAP" id="MF_00048">
    <property type="entry name" value="UPF0102"/>
    <property type="match status" value="1"/>
</dbReference>
<dbReference type="PANTHER" id="PTHR34039:SF1">
    <property type="entry name" value="UPF0102 PROTEIN YRAN"/>
    <property type="match status" value="1"/>
</dbReference>
<evidence type="ECO:0000313" key="3">
    <source>
        <dbReference type="EMBL" id="KKP70209.1"/>
    </source>
</evidence>
<dbReference type="NCBIfam" id="TIGR00252">
    <property type="entry name" value="YraN family protein"/>
    <property type="match status" value="1"/>
</dbReference>
<dbReference type="InterPro" id="IPR011335">
    <property type="entry name" value="Restrct_endonuc-II-like"/>
</dbReference>
<evidence type="ECO:0000313" key="4">
    <source>
        <dbReference type="Proteomes" id="UP000034581"/>
    </source>
</evidence>
<comment type="similarity">
    <text evidence="1 2">Belongs to the UPF0102 family.</text>
</comment>
<dbReference type="STRING" id="1618350.UR67_C0001G0118"/>
<dbReference type="AlphaFoldDB" id="A0A0G0BL48"/>
<dbReference type="InterPro" id="IPR011856">
    <property type="entry name" value="tRNA_endonuc-like_dom_sf"/>
</dbReference>
<name>A0A0G0BL48_UNCC3</name>
<dbReference type="SUPFAM" id="SSF52980">
    <property type="entry name" value="Restriction endonuclease-like"/>
    <property type="match status" value="1"/>
</dbReference>
<evidence type="ECO:0000256" key="1">
    <source>
        <dbReference type="ARBA" id="ARBA00006738"/>
    </source>
</evidence>
<accession>A0A0G0BL48</accession>
<dbReference type="NCBIfam" id="NF009154">
    <property type="entry name" value="PRK12497.3-3"/>
    <property type="match status" value="1"/>
</dbReference>
<organism evidence="3 4">
    <name type="scientific">candidate division CPR3 bacterium GW2011_GWF2_35_18</name>
    <dbReference type="NCBI Taxonomy" id="1618350"/>
    <lineage>
        <taxon>Bacteria</taxon>
        <taxon>Bacteria division CPR3</taxon>
    </lineage>
</organism>
<dbReference type="EMBL" id="LBQB01000001">
    <property type="protein sequence ID" value="KKP70209.1"/>
    <property type="molecule type" value="Genomic_DNA"/>
</dbReference>
<reference evidence="3 4" key="1">
    <citation type="journal article" date="2015" name="Nature">
        <title>rRNA introns, odd ribosomes, and small enigmatic genomes across a large radiation of phyla.</title>
        <authorList>
            <person name="Brown C.T."/>
            <person name="Hug L.A."/>
            <person name="Thomas B.C."/>
            <person name="Sharon I."/>
            <person name="Castelle C.J."/>
            <person name="Singh A."/>
            <person name="Wilkins M.J."/>
            <person name="Williams K.H."/>
            <person name="Banfield J.F."/>
        </authorList>
    </citation>
    <scope>NUCLEOTIDE SEQUENCE [LARGE SCALE GENOMIC DNA]</scope>
</reference>
<dbReference type="GO" id="GO:0003676">
    <property type="term" value="F:nucleic acid binding"/>
    <property type="evidence" value="ECO:0007669"/>
    <property type="project" value="InterPro"/>
</dbReference>
<evidence type="ECO:0000256" key="2">
    <source>
        <dbReference type="HAMAP-Rule" id="MF_00048"/>
    </source>
</evidence>
<dbReference type="Gene3D" id="3.40.1350.10">
    <property type="match status" value="1"/>
</dbReference>
<dbReference type="Proteomes" id="UP000034581">
    <property type="component" value="Unassembled WGS sequence"/>
</dbReference>
<dbReference type="InterPro" id="IPR003509">
    <property type="entry name" value="UPF0102_YraN-like"/>
</dbReference>
<dbReference type="Pfam" id="PF02021">
    <property type="entry name" value="UPF0102"/>
    <property type="match status" value="1"/>
</dbReference>